<name>A0A6G0TII7_APHGL</name>
<dbReference type="Proteomes" id="UP000475862">
    <property type="component" value="Unassembled WGS sequence"/>
</dbReference>
<evidence type="ECO:0000313" key="3">
    <source>
        <dbReference type="Proteomes" id="UP000475862"/>
    </source>
</evidence>
<reference evidence="2 3" key="1">
    <citation type="submission" date="2019-08" db="EMBL/GenBank/DDBJ databases">
        <title>The genome of the soybean aphid Biotype 1, its phylome, world population structure and adaptation to the North American continent.</title>
        <authorList>
            <person name="Giordano R."/>
            <person name="Donthu R.K."/>
            <person name="Hernandez A.G."/>
            <person name="Wright C.L."/>
            <person name="Zimin A.V."/>
        </authorList>
    </citation>
    <scope>NUCLEOTIDE SEQUENCE [LARGE SCALE GENOMIC DNA]</scope>
    <source>
        <tissue evidence="2">Whole aphids</tissue>
    </source>
</reference>
<proteinExistence type="predicted"/>
<organism evidence="2 3">
    <name type="scientific">Aphis glycines</name>
    <name type="common">Soybean aphid</name>
    <dbReference type="NCBI Taxonomy" id="307491"/>
    <lineage>
        <taxon>Eukaryota</taxon>
        <taxon>Metazoa</taxon>
        <taxon>Ecdysozoa</taxon>
        <taxon>Arthropoda</taxon>
        <taxon>Hexapoda</taxon>
        <taxon>Insecta</taxon>
        <taxon>Pterygota</taxon>
        <taxon>Neoptera</taxon>
        <taxon>Paraneoptera</taxon>
        <taxon>Hemiptera</taxon>
        <taxon>Sternorrhyncha</taxon>
        <taxon>Aphidomorpha</taxon>
        <taxon>Aphidoidea</taxon>
        <taxon>Aphididae</taxon>
        <taxon>Aphidini</taxon>
        <taxon>Aphis</taxon>
        <taxon>Aphis</taxon>
    </lineage>
</organism>
<protein>
    <recommendedName>
        <fullName evidence="1">MULE transposase domain-containing protein</fullName>
    </recommendedName>
</protein>
<gene>
    <name evidence="2" type="ORF">AGLY_010051</name>
</gene>
<dbReference type="PANTHER" id="PTHR47160">
    <property type="entry name" value="PUTATIVE-RELATED"/>
    <property type="match status" value="1"/>
</dbReference>
<dbReference type="InterPro" id="IPR018289">
    <property type="entry name" value="MULE_transposase_dom"/>
</dbReference>
<dbReference type="PANTHER" id="PTHR47160:SF5">
    <property type="entry name" value="MULE TRANSPOSASE DOMAIN-CONTAINING PROTEIN"/>
    <property type="match status" value="1"/>
</dbReference>
<dbReference type="EMBL" id="VYZN01000039">
    <property type="protein sequence ID" value="KAE9532428.1"/>
    <property type="molecule type" value="Genomic_DNA"/>
</dbReference>
<dbReference type="Pfam" id="PF10551">
    <property type="entry name" value="MULE"/>
    <property type="match status" value="1"/>
</dbReference>
<evidence type="ECO:0000259" key="1">
    <source>
        <dbReference type="Pfam" id="PF10551"/>
    </source>
</evidence>
<accession>A0A6G0TII7</accession>
<sequence>MFQALKTIEPDLSPKTIMVDFEKGAMNAITSEFPEAKLKGCFFHLSQCIWRQIQAAGLQKKYIDDVTFALQIRKLPSLAYVPENKVIESYEKLLDTKYFIENDELLSPILNYFDDTWIGRTDRRKKRRSHTFKISIWNCYSLVSEDLPRTNNAVEGWHNCFTSILNQCHPSIWKFILSLKKEENTIKIKNQQYIAGECPPAKKKYQDKAQRLKQICYDFENRSTDDYLQGIAHNFQLQL</sequence>
<keyword evidence="3" id="KW-1185">Reference proteome</keyword>
<dbReference type="OrthoDB" id="10067596at2759"/>
<dbReference type="AlphaFoldDB" id="A0A6G0TII7"/>
<evidence type="ECO:0000313" key="2">
    <source>
        <dbReference type="EMBL" id="KAE9532428.1"/>
    </source>
</evidence>
<feature type="domain" description="MULE transposase" evidence="1">
    <location>
        <begin position="4"/>
        <end position="47"/>
    </location>
</feature>
<comment type="caution">
    <text evidence="2">The sequence shown here is derived from an EMBL/GenBank/DDBJ whole genome shotgun (WGS) entry which is preliminary data.</text>
</comment>